<comment type="caution">
    <text evidence="1">The sequence shown here is derived from an EMBL/GenBank/DDBJ whole genome shotgun (WGS) entry which is preliminary data.</text>
</comment>
<sequence length="83" mass="9470">MKTNRMRETIRFKRSGNVTLRAIEPEAADFHRNGGQSVPDGAILSEARAFRKKGEAYCSAFRQKQASMMWMTPFVWGCRKSSP</sequence>
<protein>
    <submittedName>
        <fullName evidence="1">Uncharacterized protein</fullName>
    </submittedName>
</protein>
<name>A0A2J7TGA1_METSI</name>
<accession>A0A2J7TGA1</accession>
<dbReference type="Proteomes" id="UP000236286">
    <property type="component" value="Unassembled WGS sequence"/>
</dbReference>
<evidence type="ECO:0000313" key="2">
    <source>
        <dbReference type="Proteomes" id="UP000236286"/>
    </source>
</evidence>
<reference evidence="1 2" key="1">
    <citation type="submission" date="2017-10" db="EMBL/GenBank/DDBJ databases">
        <title>Genome announcement of Methylocella silvestris TVC from permafrost.</title>
        <authorList>
            <person name="Wang J."/>
            <person name="Geng K."/>
            <person name="Ul-Haque F."/>
            <person name="Crombie A.T."/>
            <person name="Street L.E."/>
            <person name="Wookey P.A."/>
            <person name="Murrell J.C."/>
            <person name="Pratscher J."/>
        </authorList>
    </citation>
    <scope>NUCLEOTIDE SEQUENCE [LARGE SCALE GENOMIC DNA]</scope>
    <source>
        <strain evidence="1 2">TVC</strain>
    </source>
</reference>
<dbReference type="EMBL" id="PDZR01000012">
    <property type="protein sequence ID" value="PNG25779.1"/>
    <property type="molecule type" value="Genomic_DNA"/>
</dbReference>
<gene>
    <name evidence="1" type="ORF">CR492_11735</name>
</gene>
<organism evidence="1 2">
    <name type="scientific">Methylocella silvestris</name>
    <dbReference type="NCBI Taxonomy" id="199596"/>
    <lineage>
        <taxon>Bacteria</taxon>
        <taxon>Pseudomonadati</taxon>
        <taxon>Pseudomonadota</taxon>
        <taxon>Alphaproteobacteria</taxon>
        <taxon>Hyphomicrobiales</taxon>
        <taxon>Beijerinckiaceae</taxon>
        <taxon>Methylocella</taxon>
    </lineage>
</organism>
<dbReference type="AlphaFoldDB" id="A0A2J7TGA1"/>
<proteinExistence type="predicted"/>
<evidence type="ECO:0000313" key="1">
    <source>
        <dbReference type="EMBL" id="PNG25779.1"/>
    </source>
</evidence>